<feature type="transmembrane region" description="Helical" evidence="2">
    <location>
        <begin position="48"/>
        <end position="80"/>
    </location>
</feature>
<sequence>MPGPDGSDDHRLSDIESRLHRDDPRFAHALDAGRPRPPREYRNLRARLLLATALAVLCSGIVLAHGLLIASGLVLAGIAVESFDPHRHARGGRYPPPRSWPRS</sequence>
<name>A0A1S6J9L4_9ACTN</name>
<dbReference type="Proteomes" id="UP000189443">
    <property type="component" value="Chromosome"/>
</dbReference>
<accession>A0A1S6J9L4</accession>
<dbReference type="KEGG" id="spac:B1H29_17170"/>
<keyword evidence="2" id="KW-1133">Transmembrane helix</keyword>
<keyword evidence="2" id="KW-0812">Transmembrane</keyword>
<dbReference type="EMBL" id="CP019724">
    <property type="protein sequence ID" value="AQS68433.1"/>
    <property type="molecule type" value="Genomic_DNA"/>
</dbReference>
<gene>
    <name evidence="3" type="ORF">B1H29_17170</name>
</gene>
<keyword evidence="2" id="KW-0472">Membrane</keyword>
<protein>
    <recommendedName>
        <fullName evidence="5">DUF3040 domain-containing protein</fullName>
    </recommendedName>
</protein>
<evidence type="ECO:0008006" key="5">
    <source>
        <dbReference type="Google" id="ProtNLM"/>
    </source>
</evidence>
<proteinExistence type="predicted"/>
<dbReference type="RefSeq" id="WP_055418698.1">
    <property type="nucleotide sequence ID" value="NZ_CP019724.1"/>
</dbReference>
<evidence type="ECO:0000313" key="4">
    <source>
        <dbReference type="Proteomes" id="UP000189443"/>
    </source>
</evidence>
<feature type="compositionally biased region" description="Basic and acidic residues" evidence="1">
    <location>
        <begin position="7"/>
        <end position="38"/>
    </location>
</feature>
<organism evidence="3 4">
    <name type="scientific">Streptomyces pactum</name>
    <dbReference type="NCBI Taxonomy" id="68249"/>
    <lineage>
        <taxon>Bacteria</taxon>
        <taxon>Bacillati</taxon>
        <taxon>Actinomycetota</taxon>
        <taxon>Actinomycetes</taxon>
        <taxon>Kitasatosporales</taxon>
        <taxon>Streptomycetaceae</taxon>
        <taxon>Streptomyces</taxon>
    </lineage>
</organism>
<feature type="region of interest" description="Disordered" evidence="1">
    <location>
        <begin position="1"/>
        <end position="38"/>
    </location>
</feature>
<keyword evidence="4" id="KW-1185">Reference proteome</keyword>
<dbReference type="AlphaFoldDB" id="A0A1S6J9L4"/>
<evidence type="ECO:0000313" key="3">
    <source>
        <dbReference type="EMBL" id="AQS68433.1"/>
    </source>
</evidence>
<reference evidence="3 4" key="1">
    <citation type="submission" date="2017-02" db="EMBL/GenBank/DDBJ databases">
        <title>Streptomyces pactum ACT12 Genome sequencing and assembly.</title>
        <authorList>
            <person name="Xue Q."/>
            <person name="Yan X."/>
            <person name="Jia L."/>
            <person name="Yan H."/>
        </authorList>
    </citation>
    <scope>NUCLEOTIDE SEQUENCE [LARGE SCALE GENOMIC DNA]</scope>
    <source>
        <strain evidence="3 4">ACT12</strain>
    </source>
</reference>
<evidence type="ECO:0000256" key="2">
    <source>
        <dbReference type="SAM" id="Phobius"/>
    </source>
</evidence>
<dbReference type="InterPro" id="IPR021401">
    <property type="entry name" value="DUF3040"/>
</dbReference>
<evidence type="ECO:0000256" key="1">
    <source>
        <dbReference type="SAM" id="MobiDB-lite"/>
    </source>
</evidence>
<dbReference type="OrthoDB" id="4331268at2"/>
<dbReference type="Pfam" id="PF11239">
    <property type="entry name" value="DUF3040"/>
    <property type="match status" value="1"/>
</dbReference>